<gene>
    <name evidence="1" type="ORF">H257_12359</name>
</gene>
<sequence length="82" mass="9237">MGVFDLQARICNDHSNGFDAIALGQTHGSEPATKQTAARRHKIDDLLSGARHQFHFDMPPNSTITDDEYDEITSYVKNDHEH</sequence>
<dbReference type="EMBL" id="KI913153">
    <property type="protein sequence ID" value="ETV72601.1"/>
    <property type="molecule type" value="Genomic_DNA"/>
</dbReference>
<organism evidence="1">
    <name type="scientific">Aphanomyces astaci</name>
    <name type="common">Crayfish plague agent</name>
    <dbReference type="NCBI Taxonomy" id="112090"/>
    <lineage>
        <taxon>Eukaryota</taxon>
        <taxon>Sar</taxon>
        <taxon>Stramenopiles</taxon>
        <taxon>Oomycota</taxon>
        <taxon>Saprolegniomycetes</taxon>
        <taxon>Saprolegniales</taxon>
        <taxon>Verrucalvaceae</taxon>
        <taxon>Aphanomyces</taxon>
    </lineage>
</organism>
<protein>
    <submittedName>
        <fullName evidence="1">Uncharacterized protein</fullName>
    </submittedName>
</protein>
<evidence type="ECO:0000313" key="1">
    <source>
        <dbReference type="EMBL" id="ETV72601.1"/>
    </source>
</evidence>
<dbReference type="GeneID" id="20814355"/>
<dbReference type="VEuPathDB" id="FungiDB:H257_12359"/>
<name>W4G014_APHAT</name>
<dbReference type="RefSeq" id="XP_009837829.1">
    <property type="nucleotide sequence ID" value="XM_009839527.1"/>
</dbReference>
<accession>W4G014</accession>
<dbReference type="AlphaFoldDB" id="W4G014"/>
<reference evidence="1" key="1">
    <citation type="submission" date="2013-12" db="EMBL/GenBank/DDBJ databases">
        <title>The Genome Sequence of Aphanomyces astaci APO3.</title>
        <authorList>
            <consortium name="The Broad Institute Genomics Platform"/>
            <person name="Russ C."/>
            <person name="Tyler B."/>
            <person name="van West P."/>
            <person name="Dieguez-Uribeondo J."/>
            <person name="Young S.K."/>
            <person name="Zeng Q."/>
            <person name="Gargeya S."/>
            <person name="Fitzgerald M."/>
            <person name="Abouelleil A."/>
            <person name="Alvarado L."/>
            <person name="Chapman S.B."/>
            <person name="Gainer-Dewar J."/>
            <person name="Goldberg J."/>
            <person name="Griggs A."/>
            <person name="Gujja S."/>
            <person name="Hansen M."/>
            <person name="Howarth C."/>
            <person name="Imamovic A."/>
            <person name="Ireland A."/>
            <person name="Larimer J."/>
            <person name="McCowan C."/>
            <person name="Murphy C."/>
            <person name="Pearson M."/>
            <person name="Poon T.W."/>
            <person name="Priest M."/>
            <person name="Roberts A."/>
            <person name="Saif S."/>
            <person name="Shea T."/>
            <person name="Sykes S."/>
            <person name="Wortman J."/>
            <person name="Nusbaum C."/>
            <person name="Birren B."/>
        </authorList>
    </citation>
    <scope>NUCLEOTIDE SEQUENCE [LARGE SCALE GENOMIC DNA]</scope>
    <source>
        <strain evidence="1">APO3</strain>
    </source>
</reference>
<proteinExistence type="predicted"/>